<dbReference type="RefSeq" id="WP_284197762.1">
    <property type="nucleotide sequence ID" value="NZ_BSOG01000005.1"/>
</dbReference>
<proteinExistence type="predicted"/>
<evidence type="ECO:0000256" key="1">
    <source>
        <dbReference type="SAM" id="SignalP"/>
    </source>
</evidence>
<dbReference type="Proteomes" id="UP001156706">
    <property type="component" value="Unassembled WGS sequence"/>
</dbReference>
<organism evidence="2 3">
    <name type="scientific">Chitinimonas prasina</name>
    <dbReference type="NCBI Taxonomy" id="1434937"/>
    <lineage>
        <taxon>Bacteria</taxon>
        <taxon>Pseudomonadati</taxon>
        <taxon>Pseudomonadota</taxon>
        <taxon>Betaproteobacteria</taxon>
        <taxon>Neisseriales</taxon>
        <taxon>Chitinibacteraceae</taxon>
        <taxon>Chitinimonas</taxon>
    </lineage>
</organism>
<protein>
    <submittedName>
        <fullName evidence="2">Amino acid ABC transporter substrate-binding protein</fullName>
    </submittedName>
</protein>
<accession>A0ABQ5YI56</accession>
<dbReference type="SUPFAM" id="SSF53850">
    <property type="entry name" value="Periplasmic binding protein-like II"/>
    <property type="match status" value="1"/>
</dbReference>
<evidence type="ECO:0000313" key="2">
    <source>
        <dbReference type="EMBL" id="GLR14691.1"/>
    </source>
</evidence>
<dbReference type="Gene3D" id="3.40.190.10">
    <property type="entry name" value="Periplasmic binding protein-like II"/>
    <property type="match status" value="2"/>
</dbReference>
<keyword evidence="1" id="KW-0732">Signal</keyword>
<feature type="chain" id="PRO_5045198864" evidence="1">
    <location>
        <begin position="22"/>
        <end position="261"/>
    </location>
</feature>
<reference evidence="3" key="1">
    <citation type="journal article" date="2019" name="Int. J. Syst. Evol. Microbiol.">
        <title>The Global Catalogue of Microorganisms (GCM) 10K type strain sequencing project: providing services to taxonomists for standard genome sequencing and annotation.</title>
        <authorList>
            <consortium name="The Broad Institute Genomics Platform"/>
            <consortium name="The Broad Institute Genome Sequencing Center for Infectious Disease"/>
            <person name="Wu L."/>
            <person name="Ma J."/>
        </authorList>
    </citation>
    <scope>NUCLEOTIDE SEQUENCE [LARGE SCALE GENOMIC DNA]</scope>
    <source>
        <strain evidence="3">NBRC 110044</strain>
    </source>
</reference>
<dbReference type="EMBL" id="BSOG01000005">
    <property type="protein sequence ID" value="GLR14691.1"/>
    <property type="molecule type" value="Genomic_DNA"/>
</dbReference>
<keyword evidence="3" id="KW-1185">Reference proteome</keyword>
<sequence length="261" mass="29990">MQRIFGMALLAWLMLAGQAQAGRIVKVGVVLFPPYIVLQQNANGSTLRVELLELMNNFQRDYRFVPVVSGPLRRFHDFDQGLYDLSFYDNLAWGWKDRAVDATKVFLRGGEVYVALARHGRDESYFADLSDKRMIGMRGYHYGFAGFNNDPAFLRERFQMSFTDDNEATLRLLLMERGDVAVVTEAFLAGYLIRNPQDKDRLLISRKKDQPYSHSIIVRRGARPTVDELNQLLDKMQRAGVLKPLWRKYGADAEGNYPDKP</sequence>
<evidence type="ECO:0000313" key="3">
    <source>
        <dbReference type="Proteomes" id="UP001156706"/>
    </source>
</evidence>
<feature type="signal peptide" evidence="1">
    <location>
        <begin position="1"/>
        <end position="21"/>
    </location>
</feature>
<name>A0ABQ5YI56_9NEIS</name>
<comment type="caution">
    <text evidence="2">The sequence shown here is derived from an EMBL/GenBank/DDBJ whole genome shotgun (WGS) entry which is preliminary data.</text>
</comment>
<gene>
    <name evidence="2" type="ORF">GCM10007907_34810</name>
</gene>